<dbReference type="GO" id="GO:0004842">
    <property type="term" value="F:ubiquitin-protein transferase activity"/>
    <property type="evidence" value="ECO:0007669"/>
    <property type="project" value="InterPro"/>
</dbReference>
<dbReference type="Gene3D" id="3.30.40.10">
    <property type="entry name" value="Zinc/RING finger domain, C3HC4 (zinc finger)"/>
    <property type="match status" value="1"/>
</dbReference>
<comment type="caution">
    <text evidence="3">The sequence shown here is derived from an EMBL/GenBank/DDBJ whole genome shotgun (WGS) entry which is preliminary data.</text>
</comment>
<reference evidence="3 4" key="1">
    <citation type="journal article" date="2023" name="Commun. Biol.">
        <title>Reorganization of the ancestral sex-determining regions during the evolution of trioecy in Pleodorina starrii.</title>
        <authorList>
            <person name="Takahashi K."/>
            <person name="Suzuki S."/>
            <person name="Kawai-Toyooka H."/>
            <person name="Yamamoto K."/>
            <person name="Hamaji T."/>
            <person name="Ootsuki R."/>
            <person name="Yamaguchi H."/>
            <person name="Kawachi M."/>
            <person name="Higashiyama T."/>
            <person name="Nozaki H."/>
        </authorList>
    </citation>
    <scope>NUCLEOTIDE SEQUENCE [LARGE SCALE GENOMIC DNA]</scope>
    <source>
        <strain evidence="3 4">NIES-4479</strain>
    </source>
</reference>
<feature type="compositionally biased region" description="Gly residues" evidence="1">
    <location>
        <begin position="105"/>
        <end position="114"/>
    </location>
</feature>
<dbReference type="Pfam" id="PF04564">
    <property type="entry name" value="U-box"/>
    <property type="match status" value="1"/>
</dbReference>
<evidence type="ECO:0000313" key="3">
    <source>
        <dbReference type="EMBL" id="GLC57794.1"/>
    </source>
</evidence>
<dbReference type="PANTHER" id="PTHR45958:SF6">
    <property type="entry name" value="U-BOX DOMAIN-CONTAINING PROTEIN 43"/>
    <property type="match status" value="1"/>
</dbReference>
<dbReference type="SMART" id="SM00504">
    <property type="entry name" value="Ubox"/>
    <property type="match status" value="1"/>
</dbReference>
<feature type="domain" description="U-box" evidence="2">
    <location>
        <begin position="266"/>
        <end position="313"/>
    </location>
</feature>
<sequence>MIVYPSITGMYLDEFKDIANGLALSLRSLQWELGLLQLPQQEQERQGVDAANGLSAAYNDVTKRLEELEFNALYFMAEMVKGLKTKLITITYSVNRSSSSSGTASGSGDGGGDGAESTITGMQRRAILEALEEAGVVVPQEVLGSGSRSYVEELGASVSAAIRTELEGMTEEQMLEAIGFLVTVAHALTSLPPSSPPVQARDGDDEDSAMGAPPAAAAVQRQPAAAGASAAVAEAAADRPTTPPQPGGAATAASVAASAAPDAALSILLSFVCPISMTIMRDPVILVESGHTFERETIEAHFRNSDKNPLTSK</sequence>
<dbReference type="Proteomes" id="UP001165080">
    <property type="component" value="Unassembled WGS sequence"/>
</dbReference>
<keyword evidence="4" id="KW-1185">Reference proteome</keyword>
<feature type="region of interest" description="Disordered" evidence="1">
    <location>
        <begin position="192"/>
        <end position="250"/>
    </location>
</feature>
<dbReference type="PANTHER" id="PTHR45958">
    <property type="entry name" value="RING-TYPE E3 UBIQUITIN TRANSFERASE"/>
    <property type="match status" value="1"/>
</dbReference>
<organism evidence="3 4">
    <name type="scientific">Pleodorina starrii</name>
    <dbReference type="NCBI Taxonomy" id="330485"/>
    <lineage>
        <taxon>Eukaryota</taxon>
        <taxon>Viridiplantae</taxon>
        <taxon>Chlorophyta</taxon>
        <taxon>core chlorophytes</taxon>
        <taxon>Chlorophyceae</taxon>
        <taxon>CS clade</taxon>
        <taxon>Chlamydomonadales</taxon>
        <taxon>Volvocaceae</taxon>
        <taxon>Pleodorina</taxon>
    </lineage>
</organism>
<gene>
    <name evidence="3" type="primary">PLESTMB000478</name>
    <name evidence="3" type="ORF">PLESTB_001267700</name>
</gene>
<protein>
    <recommendedName>
        <fullName evidence="2">U-box domain-containing protein</fullName>
    </recommendedName>
</protein>
<dbReference type="EMBL" id="BRXU01000020">
    <property type="protein sequence ID" value="GLC57794.1"/>
    <property type="molecule type" value="Genomic_DNA"/>
</dbReference>
<accession>A0A9W6F670</accession>
<dbReference type="InterPro" id="IPR003613">
    <property type="entry name" value="Ubox_domain"/>
</dbReference>
<dbReference type="OrthoDB" id="2016400at2759"/>
<dbReference type="CDD" id="cd16453">
    <property type="entry name" value="RING-Ubox"/>
    <property type="match status" value="1"/>
</dbReference>
<feature type="region of interest" description="Disordered" evidence="1">
    <location>
        <begin position="96"/>
        <end position="117"/>
    </location>
</feature>
<name>A0A9W6F670_9CHLO</name>
<dbReference type="PROSITE" id="PS51698">
    <property type="entry name" value="U_BOX"/>
    <property type="match status" value="1"/>
</dbReference>
<evidence type="ECO:0000313" key="4">
    <source>
        <dbReference type="Proteomes" id="UP001165080"/>
    </source>
</evidence>
<dbReference type="SUPFAM" id="SSF57850">
    <property type="entry name" value="RING/U-box"/>
    <property type="match status" value="1"/>
</dbReference>
<proteinExistence type="predicted"/>
<dbReference type="InterPro" id="IPR052608">
    <property type="entry name" value="U-box_domain_protein"/>
</dbReference>
<dbReference type="AlphaFoldDB" id="A0A9W6F670"/>
<evidence type="ECO:0000259" key="2">
    <source>
        <dbReference type="PROSITE" id="PS51698"/>
    </source>
</evidence>
<evidence type="ECO:0000256" key="1">
    <source>
        <dbReference type="SAM" id="MobiDB-lite"/>
    </source>
</evidence>
<dbReference type="InterPro" id="IPR013083">
    <property type="entry name" value="Znf_RING/FYVE/PHD"/>
</dbReference>
<dbReference type="GO" id="GO:0016567">
    <property type="term" value="P:protein ubiquitination"/>
    <property type="evidence" value="ECO:0007669"/>
    <property type="project" value="InterPro"/>
</dbReference>
<feature type="compositionally biased region" description="Low complexity" evidence="1">
    <location>
        <begin position="209"/>
        <end position="240"/>
    </location>
</feature>